<dbReference type="EMBL" id="VOSL01000054">
    <property type="protein sequence ID" value="TXD34648.1"/>
    <property type="molecule type" value="Genomic_DNA"/>
</dbReference>
<organism evidence="5 6">
    <name type="scientific">Lujinxingia vulgaris</name>
    <dbReference type="NCBI Taxonomy" id="2600176"/>
    <lineage>
        <taxon>Bacteria</taxon>
        <taxon>Deltaproteobacteria</taxon>
        <taxon>Bradymonadales</taxon>
        <taxon>Lujinxingiaceae</taxon>
        <taxon>Lujinxingia</taxon>
    </lineage>
</organism>
<dbReference type="Proteomes" id="UP000321046">
    <property type="component" value="Unassembled WGS sequence"/>
</dbReference>
<dbReference type="Pfam" id="PF01553">
    <property type="entry name" value="Acyltransferase"/>
    <property type="match status" value="1"/>
</dbReference>
<dbReference type="RefSeq" id="WP_146975092.1">
    <property type="nucleotide sequence ID" value="NZ_VOSL01000054.1"/>
</dbReference>
<evidence type="ECO:0000313" key="5">
    <source>
        <dbReference type="EMBL" id="TXD34648.1"/>
    </source>
</evidence>
<dbReference type="InterPro" id="IPR052744">
    <property type="entry name" value="GPAT/DAPAT"/>
</dbReference>
<gene>
    <name evidence="5" type="ORF">FRC96_13610</name>
</gene>
<keyword evidence="3" id="KW-0472">Membrane</keyword>
<name>A0A5C6XBC9_9DELT</name>
<evidence type="ECO:0000256" key="2">
    <source>
        <dbReference type="SAM" id="MobiDB-lite"/>
    </source>
</evidence>
<keyword evidence="1" id="KW-0175">Coiled coil</keyword>
<dbReference type="GO" id="GO:0008654">
    <property type="term" value="P:phospholipid biosynthetic process"/>
    <property type="evidence" value="ECO:0007669"/>
    <property type="project" value="TreeGrafter"/>
</dbReference>
<protein>
    <recommendedName>
        <fullName evidence="4">Phospholipid/glycerol acyltransferase domain-containing protein</fullName>
    </recommendedName>
</protein>
<dbReference type="PANTHER" id="PTHR31605">
    <property type="entry name" value="GLYCEROL-3-PHOSPHATE O-ACYLTRANSFERASE 1"/>
    <property type="match status" value="1"/>
</dbReference>
<proteinExistence type="predicted"/>
<dbReference type="GO" id="GO:0004366">
    <property type="term" value="F:glycerol-3-phosphate O-acyltransferase activity"/>
    <property type="evidence" value="ECO:0007669"/>
    <property type="project" value="TreeGrafter"/>
</dbReference>
<evidence type="ECO:0000259" key="4">
    <source>
        <dbReference type="SMART" id="SM00563"/>
    </source>
</evidence>
<dbReference type="PANTHER" id="PTHR31605:SF0">
    <property type="entry name" value="GLYCEROL-3-PHOSPHATE O-ACYLTRANSFERASE 1"/>
    <property type="match status" value="1"/>
</dbReference>
<feature type="coiled-coil region" evidence="1">
    <location>
        <begin position="454"/>
        <end position="481"/>
    </location>
</feature>
<dbReference type="GO" id="GO:0016287">
    <property type="term" value="F:glycerone-phosphate O-acyltransferase activity"/>
    <property type="evidence" value="ECO:0007669"/>
    <property type="project" value="TreeGrafter"/>
</dbReference>
<dbReference type="SMART" id="SM00563">
    <property type="entry name" value="PlsC"/>
    <property type="match status" value="1"/>
</dbReference>
<dbReference type="InterPro" id="IPR002123">
    <property type="entry name" value="Plipid/glycerol_acylTrfase"/>
</dbReference>
<keyword evidence="3" id="KW-0812">Transmembrane</keyword>
<feature type="transmembrane region" description="Helical" evidence="3">
    <location>
        <begin position="416"/>
        <end position="438"/>
    </location>
</feature>
<feature type="region of interest" description="Disordered" evidence="2">
    <location>
        <begin position="508"/>
        <end position="544"/>
    </location>
</feature>
<keyword evidence="3" id="KW-1133">Transmembrane helix</keyword>
<feature type="transmembrane region" description="Helical" evidence="3">
    <location>
        <begin position="350"/>
        <end position="376"/>
    </location>
</feature>
<evidence type="ECO:0000313" key="6">
    <source>
        <dbReference type="Proteomes" id="UP000321046"/>
    </source>
</evidence>
<evidence type="ECO:0000256" key="1">
    <source>
        <dbReference type="SAM" id="Coils"/>
    </source>
</evidence>
<accession>A0A5C6XBC9</accession>
<dbReference type="CDD" id="cd07992">
    <property type="entry name" value="LPLAT_AAK14816-like"/>
    <property type="match status" value="1"/>
</dbReference>
<reference evidence="5 6" key="1">
    <citation type="submission" date="2019-08" db="EMBL/GenBank/DDBJ databases">
        <title>Bradymonadales sp. TMQ2.</title>
        <authorList>
            <person name="Liang Q."/>
        </authorList>
    </citation>
    <scope>NUCLEOTIDE SEQUENCE [LARGE SCALE GENOMIC DNA]</scope>
    <source>
        <strain evidence="5 6">TMQ2</strain>
    </source>
</reference>
<evidence type="ECO:0000256" key="3">
    <source>
        <dbReference type="SAM" id="Phobius"/>
    </source>
</evidence>
<feature type="compositionally biased region" description="Polar residues" evidence="2">
    <location>
        <begin position="526"/>
        <end position="544"/>
    </location>
</feature>
<feature type="transmembrane region" description="Helical" evidence="3">
    <location>
        <begin position="388"/>
        <end position="410"/>
    </location>
</feature>
<dbReference type="AlphaFoldDB" id="A0A5C6XBC9"/>
<dbReference type="OrthoDB" id="9806008at2"/>
<feature type="domain" description="Phospholipid/glycerol acyltransferase" evidence="4">
    <location>
        <begin position="49"/>
        <end position="177"/>
    </location>
</feature>
<sequence length="544" mass="62611">MADADLQKHATAMPPFYRGVRFLAHWSVRLYFYDIQVVGHENVPEHQPLILAANHPNSIMDTVLLATETPFRINYMARSGIFKHPVVRAVLNGVGVIPIYRASELGGQPARNRNSFYRAYELLEAGGCIGMFPEGANSPDRQVRELKTGTARLALEAEARNDYRLGVQIQPVGLNFADRDRFLSSVLIRYGKPIDVRDFADLHRTDPRQAVYELTQLILQRLRDVATHVHDERNRQLVMDIHRIYGNELLKEFMGDYDVDVRPLTHKLFDRVRAADGPRPDLDDRFTIEQAIADAVDYYEQRNPAMVARVRMDIRRYKDHLKQVRLRHDIVHEHSPENLSSRREAIKLTAYALGLGPLAIYGMITNLVPYLLVRAIVSHQPEEAKRAFIALINSFYAFPLWYVFLGWYVWSSARPPIWAMVLFVGSLPLTAFFFLTWWRKILVYRDRILSRTLFRTQTNLLEDLRRERERLIETFENVKIDYLIARFGHLFEEDAAYALPWQPELASPPGEAPKAAMSPPARAESAPTSAGLTHDSSPQLQEQE</sequence>
<comment type="caution">
    <text evidence="5">The sequence shown here is derived from an EMBL/GenBank/DDBJ whole genome shotgun (WGS) entry which is preliminary data.</text>
</comment>
<dbReference type="SUPFAM" id="SSF69593">
    <property type="entry name" value="Glycerol-3-phosphate (1)-acyltransferase"/>
    <property type="match status" value="1"/>
</dbReference>